<dbReference type="PANTHER" id="PTHR21622:SF0">
    <property type="entry name" value="COILED-COIL-HELIX-COILED-COIL-HELIX DOMAIN CONTAINING 4"/>
    <property type="match status" value="1"/>
</dbReference>
<evidence type="ECO:0000256" key="6">
    <source>
        <dbReference type="ARBA" id="ARBA00023010"/>
    </source>
</evidence>
<feature type="compositionally biased region" description="Polar residues" evidence="12">
    <location>
        <begin position="1"/>
        <end position="34"/>
    </location>
</feature>
<dbReference type="OrthoDB" id="7481291at2759"/>
<comment type="subcellular location">
    <subcellularLocation>
        <location evidence="2">Mitochondrion intermembrane space</location>
    </subcellularLocation>
    <subcellularLocation>
        <location evidence="1">Peroxisome matrix</location>
    </subcellularLocation>
</comment>
<dbReference type="GO" id="GO:0005782">
    <property type="term" value="C:peroxisomal matrix"/>
    <property type="evidence" value="ECO:0007669"/>
    <property type="project" value="UniProtKB-SubCell"/>
</dbReference>
<sequence length="173" mass="18552">MGQVQSGNVASASVDQNHITPPQSGSSPTATSADSKPQPSPPPPPSLDSLIAEAAAYGADDDNESLEKKAEKALECPCIAHLRSGPCGTQFSNAFLCFLKSTAEEKGSDCVHPFVDLQNCIKTNPDAFSKDILDGEDANKEEDPQREEEKPRKQYKIIPPIWSAESKGTKQKP</sequence>
<dbReference type="GO" id="GO:0045041">
    <property type="term" value="P:protein import into mitochondrial intermembrane space"/>
    <property type="evidence" value="ECO:0007669"/>
    <property type="project" value="InterPro"/>
</dbReference>
<feature type="compositionally biased region" description="Basic and acidic residues" evidence="12">
    <location>
        <begin position="128"/>
        <end position="152"/>
    </location>
</feature>
<dbReference type="EMBL" id="OOIL02000559">
    <property type="protein sequence ID" value="VFQ66790.1"/>
    <property type="molecule type" value="Genomic_DNA"/>
</dbReference>
<name>A0A484KN75_9ASTE</name>
<organism evidence="13 14">
    <name type="scientific">Cuscuta campestris</name>
    <dbReference type="NCBI Taxonomy" id="132261"/>
    <lineage>
        <taxon>Eukaryota</taxon>
        <taxon>Viridiplantae</taxon>
        <taxon>Streptophyta</taxon>
        <taxon>Embryophyta</taxon>
        <taxon>Tracheophyta</taxon>
        <taxon>Spermatophyta</taxon>
        <taxon>Magnoliopsida</taxon>
        <taxon>eudicotyledons</taxon>
        <taxon>Gunneridae</taxon>
        <taxon>Pentapetalae</taxon>
        <taxon>asterids</taxon>
        <taxon>lamiids</taxon>
        <taxon>Solanales</taxon>
        <taxon>Convolvulaceae</taxon>
        <taxon>Cuscuteae</taxon>
        <taxon>Cuscuta</taxon>
        <taxon>Cuscuta subgen. Grammica</taxon>
        <taxon>Cuscuta sect. Cleistogrammica</taxon>
    </lineage>
</organism>
<gene>
    <name evidence="13" type="ORF">CCAM_LOCUS8566</name>
</gene>
<keyword evidence="4" id="KW-0653">Protein transport</keyword>
<dbReference type="InterPro" id="IPR039289">
    <property type="entry name" value="CHCHD4"/>
</dbReference>
<dbReference type="AlphaFoldDB" id="A0A484KN75"/>
<evidence type="ECO:0000256" key="8">
    <source>
        <dbReference type="ARBA" id="ARBA00023140"/>
    </source>
</evidence>
<keyword evidence="8" id="KW-0576">Peroxisome</keyword>
<evidence type="ECO:0000256" key="11">
    <source>
        <dbReference type="ARBA" id="ARBA00067557"/>
    </source>
</evidence>
<dbReference type="Gene3D" id="1.10.287.2900">
    <property type="match status" value="1"/>
</dbReference>
<evidence type="ECO:0000313" key="14">
    <source>
        <dbReference type="Proteomes" id="UP000595140"/>
    </source>
</evidence>
<dbReference type="Proteomes" id="UP000595140">
    <property type="component" value="Unassembled WGS sequence"/>
</dbReference>
<feature type="region of interest" description="Disordered" evidence="12">
    <location>
        <begin position="1"/>
        <end position="49"/>
    </location>
</feature>
<reference evidence="13 14" key="1">
    <citation type="submission" date="2018-04" db="EMBL/GenBank/DDBJ databases">
        <authorList>
            <person name="Vogel A."/>
        </authorList>
    </citation>
    <scope>NUCLEOTIDE SEQUENCE [LARGE SCALE GENOMIC DNA]</scope>
</reference>
<protein>
    <recommendedName>
        <fullName evidence="11">Mitochondrial intermembrane space import and assembly protein 40 homolog</fullName>
    </recommendedName>
</protein>
<keyword evidence="9" id="KW-1015">Disulfide bond</keyword>
<evidence type="ECO:0000256" key="12">
    <source>
        <dbReference type="SAM" id="MobiDB-lite"/>
    </source>
</evidence>
<dbReference type="FunFam" id="1.10.287.2900:FF:000003">
    <property type="entry name" value="mitochondrial intermembrane space import and assembly protein 40"/>
    <property type="match status" value="1"/>
</dbReference>
<evidence type="ECO:0000256" key="7">
    <source>
        <dbReference type="ARBA" id="ARBA00023128"/>
    </source>
</evidence>
<evidence type="ECO:0000256" key="4">
    <source>
        <dbReference type="ARBA" id="ARBA00022927"/>
    </source>
</evidence>
<evidence type="ECO:0000256" key="10">
    <source>
        <dbReference type="ARBA" id="ARBA00023284"/>
    </source>
</evidence>
<dbReference type="PANTHER" id="PTHR21622">
    <property type="entry name" value="COILED-COIL-HELIX-COILED-COIL-HELIX DOMAIN CONTAINING 4"/>
    <property type="match status" value="1"/>
</dbReference>
<evidence type="ECO:0000313" key="13">
    <source>
        <dbReference type="EMBL" id="VFQ66790.1"/>
    </source>
</evidence>
<keyword evidence="5" id="KW-0560">Oxidoreductase</keyword>
<keyword evidence="14" id="KW-1185">Reference proteome</keyword>
<evidence type="ECO:0000256" key="5">
    <source>
        <dbReference type="ARBA" id="ARBA00023002"/>
    </source>
</evidence>
<dbReference type="GO" id="GO:0005758">
    <property type="term" value="C:mitochondrial intermembrane space"/>
    <property type="evidence" value="ECO:0007669"/>
    <property type="project" value="UniProtKB-SubCell"/>
</dbReference>
<keyword evidence="10" id="KW-0676">Redox-active center</keyword>
<feature type="region of interest" description="Disordered" evidence="12">
    <location>
        <begin position="128"/>
        <end position="173"/>
    </location>
</feature>
<dbReference type="GO" id="GO:0015035">
    <property type="term" value="F:protein-disulfide reductase activity"/>
    <property type="evidence" value="ECO:0007669"/>
    <property type="project" value="InterPro"/>
</dbReference>
<keyword evidence="7" id="KW-0496">Mitochondrion</keyword>
<evidence type="ECO:0000256" key="2">
    <source>
        <dbReference type="ARBA" id="ARBA00004569"/>
    </source>
</evidence>
<evidence type="ECO:0000256" key="3">
    <source>
        <dbReference type="ARBA" id="ARBA00022448"/>
    </source>
</evidence>
<evidence type="ECO:0000256" key="1">
    <source>
        <dbReference type="ARBA" id="ARBA00004253"/>
    </source>
</evidence>
<proteinExistence type="predicted"/>
<keyword evidence="3" id="KW-0813">Transport</keyword>
<accession>A0A484KN75</accession>
<keyword evidence="6" id="KW-0811">Translocation</keyword>
<evidence type="ECO:0000256" key="9">
    <source>
        <dbReference type="ARBA" id="ARBA00023157"/>
    </source>
</evidence>